<evidence type="ECO:0000313" key="19">
    <source>
        <dbReference type="Proteomes" id="UP001165289"/>
    </source>
</evidence>
<dbReference type="CDD" id="cd00054">
    <property type="entry name" value="EGF_CA"/>
    <property type="match status" value="3"/>
</dbReference>
<evidence type="ECO:0000313" key="18">
    <source>
        <dbReference type="EMBL" id="KAI6647639.1"/>
    </source>
</evidence>
<dbReference type="SMART" id="SM00179">
    <property type="entry name" value="EGF_CA"/>
    <property type="match status" value="3"/>
</dbReference>
<evidence type="ECO:0000256" key="15">
    <source>
        <dbReference type="SAM" id="Phobius"/>
    </source>
</evidence>
<keyword evidence="3" id="KW-0254">Endocytosis</keyword>
<sequence length="662" mass="74811">MKKIGNICLLLGLVTYLYYYAVVEAVDCSTGAGYCNYYSNYLRCYITNNETQGIKSLLSYCSGQSTGFVTIYVYKNYLSTVYGNLIIDIELASNIQFLYIYYSRDQDNIRLTTSSQNTGLTRIYSNYHIQLESGNFFNYFTGLKSIYTSYCITKETPSFTNLQYLTYLFARIIGSSTRTFDNTIVRGLSNLVVLSFYNSDFNGITTGSLDGLNSLTFLSFQNNKLSSIEDGTFDELPSLLTLHLQNNGLRITSNNVFEGLNELTEMRLDGNPGFPIEALIHTRSLRYVNLQYNEYHTLEPYVFQQMKSPSSIHIYLNDPFICDCRLQWTSIVSQYGVYIYYGLCSEPNIFSQKSITNTQLYSNCSQTESYQCFNKSITCPSNQVCHNTQDGYFCNCPRGYSLHNSGECRDFDECDEETECEHTCDNTQGSYHCGCEEGYELATNGYDCEDVNECQEWNGGCEFGCSNSIGSYQCYCEYGHKLYNETQCEESIECELMGDSYNTSLGSSFTCKGGFNISIFNLSCLSVNPQEIILSSETTSQSTILSTKSEFGLAIPALGLMSISLVFNVFQLIVIICLLVFVIRKMNTMQGASKLKDANDPHIHSNPYYNEAMYNSIDELENQESSTAVTGETKANLKNLPKFLAPQNYPGMQDEIADYETL</sequence>
<proteinExistence type="predicted"/>
<evidence type="ECO:0000256" key="5">
    <source>
        <dbReference type="ARBA" id="ARBA00022692"/>
    </source>
</evidence>
<dbReference type="InterPro" id="IPR050751">
    <property type="entry name" value="ECM_structural_protein"/>
</dbReference>
<keyword evidence="10 15" id="KW-0472">Membrane</keyword>
<evidence type="ECO:0000256" key="12">
    <source>
        <dbReference type="ARBA" id="ARBA00023170"/>
    </source>
</evidence>
<dbReference type="InterPro" id="IPR000152">
    <property type="entry name" value="EGF-type_Asp/Asn_hydroxyl_site"/>
</dbReference>
<dbReference type="SMART" id="SM00369">
    <property type="entry name" value="LRR_TYP"/>
    <property type="match status" value="4"/>
</dbReference>
<dbReference type="InterPro" id="IPR000742">
    <property type="entry name" value="EGF"/>
</dbReference>
<comment type="subcellular location">
    <subcellularLocation>
        <location evidence="1">Membrane</location>
        <topology evidence="1">Single-pass type I membrane protein</topology>
    </subcellularLocation>
</comment>
<dbReference type="InterPro" id="IPR001881">
    <property type="entry name" value="EGF-like_Ca-bd_dom"/>
</dbReference>
<dbReference type="InterPro" id="IPR026823">
    <property type="entry name" value="cEGF"/>
</dbReference>
<keyword evidence="12" id="KW-0675">Receptor</keyword>
<dbReference type="PANTHER" id="PTHR24034">
    <property type="entry name" value="EGF-LIKE DOMAIN-CONTAINING PROTEIN"/>
    <property type="match status" value="1"/>
</dbReference>
<dbReference type="EMBL" id="JAKMXF010000340">
    <property type="protein sequence ID" value="KAI6647639.1"/>
    <property type="molecule type" value="Genomic_DNA"/>
</dbReference>
<dbReference type="Proteomes" id="UP001165289">
    <property type="component" value="Unassembled WGS sequence"/>
</dbReference>
<organism evidence="18 19">
    <name type="scientific">Oopsacas minuta</name>
    <dbReference type="NCBI Taxonomy" id="111878"/>
    <lineage>
        <taxon>Eukaryota</taxon>
        <taxon>Metazoa</taxon>
        <taxon>Porifera</taxon>
        <taxon>Hexactinellida</taxon>
        <taxon>Hexasterophora</taxon>
        <taxon>Lyssacinosida</taxon>
        <taxon>Leucopsacidae</taxon>
        <taxon>Oopsacas</taxon>
    </lineage>
</organism>
<keyword evidence="5 15" id="KW-0812">Transmembrane</keyword>
<dbReference type="PROSITE" id="PS50026">
    <property type="entry name" value="EGF_3"/>
    <property type="match status" value="1"/>
</dbReference>
<gene>
    <name evidence="18" type="ORF">LOD99_8713</name>
</gene>
<dbReference type="Pfam" id="PF13855">
    <property type="entry name" value="LRR_8"/>
    <property type="match status" value="1"/>
</dbReference>
<evidence type="ECO:0000256" key="3">
    <source>
        <dbReference type="ARBA" id="ARBA00022583"/>
    </source>
</evidence>
<evidence type="ECO:0000256" key="4">
    <source>
        <dbReference type="ARBA" id="ARBA00022614"/>
    </source>
</evidence>
<evidence type="ECO:0000259" key="17">
    <source>
        <dbReference type="PROSITE" id="PS50026"/>
    </source>
</evidence>
<evidence type="ECO:0000256" key="8">
    <source>
        <dbReference type="ARBA" id="ARBA00022902"/>
    </source>
</evidence>
<feature type="chain" id="PRO_5043753669" evidence="16">
    <location>
        <begin position="26"/>
        <end position="662"/>
    </location>
</feature>
<dbReference type="Gene3D" id="3.80.10.10">
    <property type="entry name" value="Ribonuclease Inhibitor"/>
    <property type="match status" value="1"/>
</dbReference>
<keyword evidence="8" id="KW-0524">Neurogenesis</keyword>
<reference evidence="18 19" key="1">
    <citation type="journal article" date="2023" name="BMC Biol.">
        <title>The compact genome of the sponge Oopsacas minuta (Hexactinellida) is lacking key metazoan core genes.</title>
        <authorList>
            <person name="Santini S."/>
            <person name="Schenkelaars Q."/>
            <person name="Jourda C."/>
            <person name="Duchesne M."/>
            <person name="Belahbib H."/>
            <person name="Rocher C."/>
            <person name="Selva M."/>
            <person name="Riesgo A."/>
            <person name="Vervoort M."/>
            <person name="Leys S.P."/>
            <person name="Kodjabachian L."/>
            <person name="Le Bivic A."/>
            <person name="Borchiellini C."/>
            <person name="Claverie J.M."/>
            <person name="Renard E."/>
        </authorList>
    </citation>
    <scope>NUCLEOTIDE SEQUENCE [LARGE SCALE GENOMIC DNA]</scope>
    <source>
        <strain evidence="18">SPO-2</strain>
    </source>
</reference>
<keyword evidence="6 16" id="KW-0732">Signal</keyword>
<keyword evidence="2 14" id="KW-0245">EGF-like domain</keyword>
<dbReference type="InterPro" id="IPR009030">
    <property type="entry name" value="Growth_fac_rcpt_cys_sf"/>
</dbReference>
<dbReference type="AlphaFoldDB" id="A0AAV7JFP6"/>
<dbReference type="PROSITE" id="PS01187">
    <property type="entry name" value="EGF_CA"/>
    <property type="match status" value="2"/>
</dbReference>
<dbReference type="InterPro" id="IPR018097">
    <property type="entry name" value="EGF_Ca-bd_CS"/>
</dbReference>
<dbReference type="InterPro" id="IPR032675">
    <property type="entry name" value="LRR_dom_sf"/>
</dbReference>
<dbReference type="Pfam" id="PF12662">
    <property type="entry name" value="cEGF"/>
    <property type="match status" value="1"/>
</dbReference>
<evidence type="ECO:0000256" key="10">
    <source>
        <dbReference type="ARBA" id="ARBA00023136"/>
    </source>
</evidence>
<keyword evidence="4" id="KW-0433">Leucine-rich repeat</keyword>
<keyword evidence="13" id="KW-0325">Glycoprotein</keyword>
<evidence type="ECO:0000256" key="7">
    <source>
        <dbReference type="ARBA" id="ARBA00022737"/>
    </source>
</evidence>
<feature type="domain" description="EGF-like" evidence="17">
    <location>
        <begin position="368"/>
        <end position="406"/>
    </location>
</feature>
<dbReference type="GO" id="GO:0016020">
    <property type="term" value="C:membrane"/>
    <property type="evidence" value="ECO:0007669"/>
    <property type="project" value="UniProtKB-SubCell"/>
</dbReference>
<dbReference type="SUPFAM" id="SSF52058">
    <property type="entry name" value="L domain-like"/>
    <property type="match status" value="1"/>
</dbReference>
<evidence type="ECO:0000256" key="11">
    <source>
        <dbReference type="ARBA" id="ARBA00023157"/>
    </source>
</evidence>
<dbReference type="PROSITE" id="PS01186">
    <property type="entry name" value="EGF_2"/>
    <property type="match status" value="1"/>
</dbReference>
<dbReference type="GO" id="GO:0005509">
    <property type="term" value="F:calcium ion binding"/>
    <property type="evidence" value="ECO:0007669"/>
    <property type="project" value="InterPro"/>
</dbReference>
<evidence type="ECO:0000256" key="1">
    <source>
        <dbReference type="ARBA" id="ARBA00004479"/>
    </source>
</evidence>
<protein>
    <submittedName>
        <fullName evidence="18">Fibrillin-3-like</fullName>
    </submittedName>
</protein>
<keyword evidence="19" id="KW-1185">Reference proteome</keyword>
<feature type="transmembrane region" description="Helical" evidence="15">
    <location>
        <begin position="553"/>
        <end position="583"/>
    </location>
</feature>
<dbReference type="SMART" id="SM00181">
    <property type="entry name" value="EGF"/>
    <property type="match status" value="3"/>
</dbReference>
<evidence type="ECO:0000256" key="14">
    <source>
        <dbReference type="PROSITE-ProRule" id="PRU00076"/>
    </source>
</evidence>
<dbReference type="GO" id="GO:0006897">
    <property type="term" value="P:endocytosis"/>
    <property type="evidence" value="ECO:0007669"/>
    <property type="project" value="UniProtKB-KW"/>
</dbReference>
<comment type="caution">
    <text evidence="18">The sequence shown here is derived from an EMBL/GenBank/DDBJ whole genome shotgun (WGS) entry which is preliminary data.</text>
</comment>
<dbReference type="Gene3D" id="2.10.25.10">
    <property type="entry name" value="Laminin"/>
    <property type="match status" value="3"/>
</dbReference>
<name>A0AAV7JFP6_9METZ</name>
<dbReference type="PROSITE" id="PS00010">
    <property type="entry name" value="ASX_HYDROXYL"/>
    <property type="match status" value="2"/>
</dbReference>
<dbReference type="Pfam" id="PF07645">
    <property type="entry name" value="EGF_CA"/>
    <property type="match status" value="1"/>
</dbReference>
<evidence type="ECO:0000256" key="16">
    <source>
        <dbReference type="SAM" id="SignalP"/>
    </source>
</evidence>
<evidence type="ECO:0000256" key="13">
    <source>
        <dbReference type="ARBA" id="ARBA00023180"/>
    </source>
</evidence>
<feature type="signal peptide" evidence="16">
    <location>
        <begin position="1"/>
        <end position="25"/>
    </location>
</feature>
<dbReference type="PANTHER" id="PTHR24034:SF209">
    <property type="entry name" value="EGF-LIKE DOMAIN-CONTAINING PROTEIN"/>
    <property type="match status" value="1"/>
</dbReference>
<dbReference type="SUPFAM" id="SSF57184">
    <property type="entry name" value="Growth factor receptor domain"/>
    <property type="match status" value="1"/>
</dbReference>
<evidence type="ECO:0000256" key="9">
    <source>
        <dbReference type="ARBA" id="ARBA00022989"/>
    </source>
</evidence>
<keyword evidence="9 15" id="KW-1133">Transmembrane helix</keyword>
<evidence type="ECO:0000256" key="2">
    <source>
        <dbReference type="ARBA" id="ARBA00022536"/>
    </source>
</evidence>
<dbReference type="FunFam" id="2.10.25.10:FF:000009">
    <property type="entry name" value="Low-density lipoprotein receptor isoform 1"/>
    <property type="match status" value="1"/>
</dbReference>
<evidence type="ECO:0000256" key="6">
    <source>
        <dbReference type="ARBA" id="ARBA00022729"/>
    </source>
</evidence>
<accession>A0AAV7JFP6</accession>
<comment type="caution">
    <text evidence="14">Lacks conserved residue(s) required for the propagation of feature annotation.</text>
</comment>
<keyword evidence="11" id="KW-1015">Disulfide bond</keyword>
<keyword evidence="7" id="KW-0677">Repeat</keyword>
<dbReference type="InterPro" id="IPR049883">
    <property type="entry name" value="NOTCH1_EGF-like"/>
</dbReference>
<dbReference type="InterPro" id="IPR001611">
    <property type="entry name" value="Leu-rich_rpt"/>
</dbReference>
<dbReference type="InterPro" id="IPR003591">
    <property type="entry name" value="Leu-rich_rpt_typical-subtyp"/>
</dbReference>